<dbReference type="STRING" id="630515.SAMN04489812_2699"/>
<protein>
    <submittedName>
        <fullName evidence="3">Protein tyrosine/serine phosphatase</fullName>
    </submittedName>
</protein>
<sequence length="274" mass="29996">MTANWIELDGLVNIRDLGGTPTTDGAVIADGQLLRSDNLQTLTESDVAALLDRGITDVVDLRSDLEVEQEGPGPLTREPGVTIHHFSMFKENLTDAETETELTEQINATLSAEEITAQALPWTEIIKPTVEVEDESASFYLSYLVDRPDSVVAALRSIADADGAALVHCAAGKDRTGTIVALALLLCEVDRRLVIEDYARSGERIDKIIAKLAASDTYRDNVLSRPASAQTTRPETMEMFCDYIDREYGSVHKLLATMGWTDQDTAKIRAKLRG</sequence>
<dbReference type="Proteomes" id="UP000199103">
    <property type="component" value="Chromosome I"/>
</dbReference>
<dbReference type="AlphaFoldDB" id="A0A1H1UAK7"/>
<organism evidence="3 4">
    <name type="scientific">Microlunatus soli</name>
    <dbReference type="NCBI Taxonomy" id="630515"/>
    <lineage>
        <taxon>Bacteria</taxon>
        <taxon>Bacillati</taxon>
        <taxon>Actinomycetota</taxon>
        <taxon>Actinomycetes</taxon>
        <taxon>Propionibacteriales</taxon>
        <taxon>Propionibacteriaceae</taxon>
        <taxon>Microlunatus</taxon>
    </lineage>
</organism>
<evidence type="ECO:0000313" key="3">
    <source>
        <dbReference type="EMBL" id="SDS69276.1"/>
    </source>
</evidence>
<dbReference type="OrthoDB" id="1188001at2"/>
<dbReference type="PANTHER" id="PTHR31126:SF1">
    <property type="entry name" value="TYROSINE SPECIFIC PROTEIN PHOSPHATASES DOMAIN-CONTAINING PROTEIN"/>
    <property type="match status" value="1"/>
</dbReference>
<name>A0A1H1UAK7_9ACTN</name>
<dbReference type="Pfam" id="PF13350">
    <property type="entry name" value="Y_phosphatase3"/>
    <property type="match status" value="1"/>
</dbReference>
<dbReference type="InterPro" id="IPR029021">
    <property type="entry name" value="Prot-tyrosine_phosphatase-like"/>
</dbReference>
<dbReference type="PROSITE" id="PS00383">
    <property type="entry name" value="TYR_PHOSPHATASE_1"/>
    <property type="match status" value="1"/>
</dbReference>
<keyword evidence="4" id="KW-1185">Reference proteome</keyword>
<proteinExistence type="inferred from homology"/>
<evidence type="ECO:0000259" key="2">
    <source>
        <dbReference type="PROSITE" id="PS50056"/>
    </source>
</evidence>
<dbReference type="GO" id="GO:0004721">
    <property type="term" value="F:phosphoprotein phosphatase activity"/>
    <property type="evidence" value="ECO:0007669"/>
    <property type="project" value="InterPro"/>
</dbReference>
<dbReference type="EMBL" id="LT629772">
    <property type="protein sequence ID" value="SDS69276.1"/>
    <property type="molecule type" value="Genomic_DNA"/>
</dbReference>
<feature type="domain" description="Tyrosine specific protein phosphatases" evidence="2">
    <location>
        <begin position="149"/>
        <end position="197"/>
    </location>
</feature>
<dbReference type="RefSeq" id="WP_091525552.1">
    <property type="nucleotide sequence ID" value="NZ_LT629772.1"/>
</dbReference>
<accession>A0A1H1UAK7</accession>
<dbReference type="InterPro" id="IPR000387">
    <property type="entry name" value="Tyr_Pase_dom"/>
</dbReference>
<gene>
    <name evidence="3" type="ORF">SAMN04489812_2699</name>
</gene>
<comment type="similarity">
    <text evidence="1">Belongs to the protein-tyrosine phosphatase family.</text>
</comment>
<dbReference type="PROSITE" id="PS50056">
    <property type="entry name" value="TYR_PHOSPHATASE_2"/>
    <property type="match status" value="1"/>
</dbReference>
<evidence type="ECO:0000313" key="4">
    <source>
        <dbReference type="Proteomes" id="UP000199103"/>
    </source>
</evidence>
<dbReference type="SUPFAM" id="SSF52799">
    <property type="entry name" value="(Phosphotyrosine protein) phosphatases II"/>
    <property type="match status" value="1"/>
</dbReference>
<dbReference type="Gene3D" id="3.90.190.10">
    <property type="entry name" value="Protein tyrosine phosphatase superfamily"/>
    <property type="match status" value="1"/>
</dbReference>
<dbReference type="InterPro" id="IPR016130">
    <property type="entry name" value="Tyr_Pase_AS"/>
</dbReference>
<reference evidence="3 4" key="1">
    <citation type="submission" date="2016-10" db="EMBL/GenBank/DDBJ databases">
        <authorList>
            <person name="de Groot N.N."/>
        </authorList>
    </citation>
    <scope>NUCLEOTIDE SEQUENCE [LARGE SCALE GENOMIC DNA]</scope>
    <source>
        <strain evidence="3 4">DSM 21800</strain>
    </source>
</reference>
<evidence type="ECO:0000256" key="1">
    <source>
        <dbReference type="ARBA" id="ARBA00009580"/>
    </source>
</evidence>
<dbReference type="InterPro" id="IPR026893">
    <property type="entry name" value="Tyr/Ser_Pase_IphP-type"/>
</dbReference>
<dbReference type="PANTHER" id="PTHR31126">
    <property type="entry name" value="TYROSINE-PROTEIN PHOSPHATASE"/>
    <property type="match status" value="1"/>
</dbReference>